<dbReference type="eggNOG" id="COG0602">
    <property type="taxonomic scope" value="Bacteria"/>
</dbReference>
<keyword evidence="2" id="KW-0004">4Fe-4S</keyword>
<evidence type="ECO:0000256" key="1">
    <source>
        <dbReference type="ARBA" id="ARBA00001966"/>
    </source>
</evidence>
<dbReference type="AlphaFoldDB" id="A6GH51"/>
<accession>A6GH51</accession>
<sequence length="213" mass="22911">MTEADAARPLAIGVEVADTEAEGPGRRYAVWVQGCPMRCPGCCNPELLPFRGGRPSTAGALVERILAVHARAPLVGVSLLGGEPFAQAEALAVVAEAVRAAGLSVMVYSGYTLDELRVQIEAGPEADTNAGVERLLAATDLLCDGRYERARPDAERRWIGSTNQRLHFLTTRHHPAEPDFGGGETVELRLVDGELIINGWPWGRGLPPDREPR</sequence>
<evidence type="ECO:0000256" key="4">
    <source>
        <dbReference type="ARBA" id="ARBA00022723"/>
    </source>
</evidence>
<evidence type="ECO:0000256" key="3">
    <source>
        <dbReference type="ARBA" id="ARBA00022691"/>
    </source>
</evidence>
<dbReference type="SFLD" id="SFLDG01066">
    <property type="entry name" value="organic_radical-activating_enz"/>
    <property type="match status" value="1"/>
</dbReference>
<evidence type="ECO:0000313" key="8">
    <source>
        <dbReference type="Proteomes" id="UP000005801"/>
    </source>
</evidence>
<dbReference type="InterPro" id="IPR012837">
    <property type="entry name" value="NrdG"/>
</dbReference>
<dbReference type="OrthoDB" id="9782387at2"/>
<dbReference type="SFLD" id="SFLDS00029">
    <property type="entry name" value="Radical_SAM"/>
    <property type="match status" value="1"/>
</dbReference>
<dbReference type="Proteomes" id="UP000005801">
    <property type="component" value="Unassembled WGS sequence"/>
</dbReference>
<dbReference type="GO" id="GO:0046872">
    <property type="term" value="F:metal ion binding"/>
    <property type="evidence" value="ECO:0007669"/>
    <property type="project" value="UniProtKB-KW"/>
</dbReference>
<dbReference type="PANTHER" id="PTHR30352">
    <property type="entry name" value="PYRUVATE FORMATE-LYASE-ACTIVATING ENZYME"/>
    <property type="match status" value="1"/>
</dbReference>
<evidence type="ECO:0000313" key="7">
    <source>
        <dbReference type="EMBL" id="EDM74829.1"/>
    </source>
</evidence>
<evidence type="ECO:0000256" key="2">
    <source>
        <dbReference type="ARBA" id="ARBA00022485"/>
    </source>
</evidence>
<organism evidence="7 8">
    <name type="scientific">Plesiocystis pacifica SIR-1</name>
    <dbReference type="NCBI Taxonomy" id="391625"/>
    <lineage>
        <taxon>Bacteria</taxon>
        <taxon>Pseudomonadati</taxon>
        <taxon>Myxococcota</taxon>
        <taxon>Polyangia</taxon>
        <taxon>Nannocystales</taxon>
        <taxon>Nannocystaceae</taxon>
        <taxon>Plesiocystis</taxon>
    </lineage>
</organism>
<dbReference type="GO" id="GO:0051539">
    <property type="term" value="F:4 iron, 4 sulfur cluster binding"/>
    <property type="evidence" value="ECO:0007669"/>
    <property type="project" value="UniProtKB-KW"/>
</dbReference>
<keyword evidence="5" id="KW-0408">Iron</keyword>
<evidence type="ECO:0000256" key="5">
    <source>
        <dbReference type="ARBA" id="ARBA00023004"/>
    </source>
</evidence>
<reference evidence="7 8" key="1">
    <citation type="submission" date="2007-06" db="EMBL/GenBank/DDBJ databases">
        <authorList>
            <person name="Shimkets L."/>
            <person name="Ferriera S."/>
            <person name="Johnson J."/>
            <person name="Kravitz S."/>
            <person name="Beeson K."/>
            <person name="Sutton G."/>
            <person name="Rogers Y.-H."/>
            <person name="Friedman R."/>
            <person name="Frazier M."/>
            <person name="Venter J.C."/>
        </authorList>
    </citation>
    <scope>NUCLEOTIDE SEQUENCE [LARGE SCALE GENOMIC DNA]</scope>
    <source>
        <strain evidence="7 8">SIR-1</strain>
    </source>
</reference>
<dbReference type="EMBL" id="ABCS01000114">
    <property type="protein sequence ID" value="EDM74829.1"/>
    <property type="molecule type" value="Genomic_DNA"/>
</dbReference>
<dbReference type="InterPro" id="IPR034457">
    <property type="entry name" value="Organic_radical-activating"/>
</dbReference>
<dbReference type="GO" id="GO:0043365">
    <property type="term" value="F:[formate-C-acetyltransferase]-activating enzyme activity"/>
    <property type="evidence" value="ECO:0007669"/>
    <property type="project" value="InterPro"/>
</dbReference>
<keyword evidence="3" id="KW-0949">S-adenosyl-L-methionine</keyword>
<dbReference type="SUPFAM" id="SSF102114">
    <property type="entry name" value="Radical SAM enzymes"/>
    <property type="match status" value="1"/>
</dbReference>
<dbReference type="Pfam" id="PF13353">
    <property type="entry name" value="Fer4_12"/>
    <property type="match status" value="1"/>
</dbReference>
<dbReference type="STRING" id="391625.PPSIR1_14365"/>
<dbReference type="InterPro" id="IPR007197">
    <property type="entry name" value="rSAM"/>
</dbReference>
<dbReference type="Gene3D" id="3.20.20.70">
    <property type="entry name" value="Aldolase class I"/>
    <property type="match status" value="1"/>
</dbReference>
<gene>
    <name evidence="7" type="ORF">PPSIR1_14365</name>
</gene>
<comment type="caution">
    <text evidence="7">The sequence shown here is derived from an EMBL/GenBank/DDBJ whole genome shotgun (WGS) entry which is preliminary data.</text>
</comment>
<comment type="cofactor">
    <cofactor evidence="1">
        <name>[4Fe-4S] cluster</name>
        <dbReference type="ChEBI" id="CHEBI:49883"/>
    </cofactor>
</comment>
<name>A6GH51_9BACT</name>
<keyword evidence="4" id="KW-0479">Metal-binding</keyword>
<evidence type="ECO:0000256" key="6">
    <source>
        <dbReference type="ARBA" id="ARBA00023014"/>
    </source>
</evidence>
<dbReference type="SFLD" id="SFLDF00299">
    <property type="entry name" value="anaerobic_ribonucleoside-triph"/>
    <property type="match status" value="1"/>
</dbReference>
<dbReference type="PANTHER" id="PTHR30352:SF2">
    <property type="entry name" value="ANAEROBIC RIBONUCLEOSIDE-TRIPHOSPHATE REDUCTASE-ACTIVATING PROTEIN"/>
    <property type="match status" value="1"/>
</dbReference>
<proteinExistence type="predicted"/>
<dbReference type="GO" id="GO:0004748">
    <property type="term" value="F:ribonucleoside-diphosphate reductase activity, thioredoxin disulfide as acceptor"/>
    <property type="evidence" value="ECO:0007669"/>
    <property type="project" value="TreeGrafter"/>
</dbReference>
<keyword evidence="8" id="KW-1185">Reference proteome</keyword>
<dbReference type="InterPro" id="IPR058240">
    <property type="entry name" value="rSAM_sf"/>
</dbReference>
<keyword evidence="6" id="KW-0411">Iron-sulfur</keyword>
<dbReference type="InterPro" id="IPR013785">
    <property type="entry name" value="Aldolase_TIM"/>
</dbReference>
<protein>
    <submittedName>
        <fullName evidence="7">Putative radical SAM domain protein</fullName>
    </submittedName>
</protein>
<dbReference type="SFLD" id="SFLDG01063">
    <property type="entry name" value="activating_enzymes__group_1"/>
    <property type="match status" value="1"/>
</dbReference>